<evidence type="ECO:0000259" key="3">
    <source>
        <dbReference type="PROSITE" id="PS50011"/>
    </source>
</evidence>
<accession>A0A9W7CE80</accession>
<dbReference type="PROSITE" id="PS00108">
    <property type="entry name" value="PROTEIN_KINASE_ST"/>
    <property type="match status" value="1"/>
</dbReference>
<dbReference type="PROSITE" id="PS50011">
    <property type="entry name" value="PROTEIN_KINASE_DOM"/>
    <property type="match status" value="1"/>
</dbReference>
<keyword evidence="1" id="KW-0547">Nucleotide-binding</keyword>
<dbReference type="Gene3D" id="3.30.200.20">
    <property type="entry name" value="Phosphorylase Kinase, domain 1"/>
    <property type="match status" value="1"/>
</dbReference>
<dbReference type="InterPro" id="IPR000719">
    <property type="entry name" value="Prot_kinase_dom"/>
</dbReference>
<feature type="region of interest" description="Disordered" evidence="2">
    <location>
        <begin position="135"/>
        <end position="163"/>
    </location>
</feature>
<proteinExistence type="predicted"/>
<gene>
    <name evidence="4" type="ORF">TrVE_jg11785</name>
</gene>
<dbReference type="PANTHER" id="PTHR22967:SF92">
    <property type="entry name" value="LD17053P"/>
    <property type="match status" value="1"/>
</dbReference>
<reference evidence="5" key="1">
    <citation type="journal article" date="2023" name="Commun. Biol.">
        <title>Genome analysis of Parmales, the sister group of diatoms, reveals the evolutionary specialization of diatoms from phago-mixotrophs to photoautotrophs.</title>
        <authorList>
            <person name="Ban H."/>
            <person name="Sato S."/>
            <person name="Yoshikawa S."/>
            <person name="Yamada K."/>
            <person name="Nakamura Y."/>
            <person name="Ichinomiya M."/>
            <person name="Sato N."/>
            <person name="Blanc-Mathieu R."/>
            <person name="Endo H."/>
            <person name="Kuwata A."/>
            <person name="Ogata H."/>
        </authorList>
    </citation>
    <scope>NUCLEOTIDE SEQUENCE [LARGE SCALE GENOMIC DNA]</scope>
    <source>
        <strain evidence="5">NIES 3699</strain>
    </source>
</reference>
<sequence>MGGSEDVLVLYEDVDENLELEENFEEPLCGPEPNAFILKVDRSQPVRMIDLKRGFPLSRLDNDADFIFRVQTEKGHFEDLVNPASPVPRVGPNGSIVCKILRSPLPLPPPTEAQVTATLQSPLPPNYFAYKKHQKPHGIINPESSSSSSRVRKPSMRSPINEQTFIKQEQIEETVEAVKQGARKVQELGKKVTASISTIDEEKIKKATRDGMKKLGSGMKGLWNNLKSTTESFVQNASSQVQASLTVGRYDIRIQTLVAEGGFSMVYLCKDETPNSPTFSQPLALKKMICQTRESRSDANTEIKLLRACSHPNIITLLDSSSVDVEGAQRGTKEFYLLFPFIEKSAYDIIATNITKSRGYKYEDVNTYAPPYSEIDALEVLLGCCSALSYFHTELLVSHRDFKPHNVLLRFDGGGFMGGPTAVVMDVGSAARANVEVKNRTEAINLEEEAGTKCSAPYRAPELFEVRVGSVVGVATDIWSLGCTMFALAFGYCPFETPKEGVMKLAILNGNWKFPRSGSVNEFSEGYKSLIEKLLSREPEDRGTAKEAAEEIKLLLQVFR</sequence>
<dbReference type="InterPro" id="IPR011009">
    <property type="entry name" value="Kinase-like_dom_sf"/>
</dbReference>
<evidence type="ECO:0000313" key="4">
    <source>
        <dbReference type="EMBL" id="GMI04521.1"/>
    </source>
</evidence>
<evidence type="ECO:0000256" key="2">
    <source>
        <dbReference type="SAM" id="MobiDB-lite"/>
    </source>
</evidence>
<dbReference type="SUPFAM" id="SSF56112">
    <property type="entry name" value="Protein kinase-like (PK-like)"/>
    <property type="match status" value="1"/>
</dbReference>
<name>A0A9W7CE80_9STRA</name>
<dbReference type="Pfam" id="PF00069">
    <property type="entry name" value="Pkinase"/>
    <property type="match status" value="1"/>
</dbReference>
<dbReference type="InterPro" id="IPR008271">
    <property type="entry name" value="Ser/Thr_kinase_AS"/>
</dbReference>
<dbReference type="GO" id="GO:0005737">
    <property type="term" value="C:cytoplasm"/>
    <property type="evidence" value="ECO:0007669"/>
    <property type="project" value="TreeGrafter"/>
</dbReference>
<dbReference type="GO" id="GO:0005524">
    <property type="term" value="F:ATP binding"/>
    <property type="evidence" value="ECO:0007669"/>
    <property type="project" value="InterPro"/>
</dbReference>
<feature type="domain" description="Protein kinase" evidence="3">
    <location>
        <begin position="252"/>
        <end position="554"/>
    </location>
</feature>
<evidence type="ECO:0000256" key="1">
    <source>
        <dbReference type="ARBA" id="ARBA00022741"/>
    </source>
</evidence>
<dbReference type="AlphaFoldDB" id="A0A9W7CE80"/>
<organism evidence="4 5">
    <name type="scientific">Triparma verrucosa</name>
    <dbReference type="NCBI Taxonomy" id="1606542"/>
    <lineage>
        <taxon>Eukaryota</taxon>
        <taxon>Sar</taxon>
        <taxon>Stramenopiles</taxon>
        <taxon>Ochrophyta</taxon>
        <taxon>Bolidophyceae</taxon>
        <taxon>Parmales</taxon>
        <taxon>Triparmaceae</taxon>
        <taxon>Triparma</taxon>
    </lineage>
</organism>
<dbReference type="PANTHER" id="PTHR22967">
    <property type="entry name" value="SERINE/THREONINE PROTEIN KINASE"/>
    <property type="match status" value="1"/>
</dbReference>
<dbReference type="Proteomes" id="UP001165160">
    <property type="component" value="Unassembled WGS sequence"/>
</dbReference>
<dbReference type="Gene3D" id="1.10.510.10">
    <property type="entry name" value="Transferase(Phosphotransferase) domain 1"/>
    <property type="match status" value="1"/>
</dbReference>
<keyword evidence="5" id="KW-1185">Reference proteome</keyword>
<dbReference type="GO" id="GO:0004674">
    <property type="term" value="F:protein serine/threonine kinase activity"/>
    <property type="evidence" value="ECO:0007669"/>
    <property type="project" value="TreeGrafter"/>
</dbReference>
<protein>
    <recommendedName>
        <fullName evidence="3">Protein kinase domain-containing protein</fullName>
    </recommendedName>
</protein>
<evidence type="ECO:0000313" key="5">
    <source>
        <dbReference type="Proteomes" id="UP001165160"/>
    </source>
</evidence>
<dbReference type="EMBL" id="BRXX01000317">
    <property type="protein sequence ID" value="GMI04521.1"/>
    <property type="molecule type" value="Genomic_DNA"/>
</dbReference>
<comment type="caution">
    <text evidence="4">The sequence shown here is derived from an EMBL/GenBank/DDBJ whole genome shotgun (WGS) entry which is preliminary data.</text>
</comment>